<name>A0ABQ1JEJ4_9GAMM</name>
<dbReference type="RefSeq" id="WP_188740075.1">
    <property type="nucleotide sequence ID" value="NZ_BMII01000024.1"/>
</dbReference>
<sequence>MEAQLMHRYNDLESMIRVEHVPYRMADIEASAEAIVAGMEARYVELAQIELPMMITSYRKGYEEQHQELIAPFQNNPQFDECIRKHVENTLNIELDDITRMAELSGITDLPDLSGTRVVTDFRRWILLRCFDSDNRITLTEFKNDSRQYLQAVFEMTPTGFRHPYKMKQLIPLERDSKLSDLELGFLFQGAFLNETVPFNTRELGVITDLVPSAESSSPYGLLLKMRDGYKLSACARALLINPSHEDRAQIDKFFAKMESDGHIPGNTLLHKILDCPSVNDLTHEQYICNARQFYSKDPIQLQSSLAEFDYVKGKILNRMLMHRLPRRDDDVLDIVYMTHLKQFRDDIPEDNAAREVIFGRHLQRRIRESTPQIEEYQASVALSEAIDDMLTNNSLADVTQDATNDGDNLYQTPVSNSL</sequence>
<dbReference type="EMBL" id="BMII01000024">
    <property type="protein sequence ID" value="GGB66561.1"/>
    <property type="molecule type" value="Genomic_DNA"/>
</dbReference>
<organism evidence="1 2">
    <name type="scientific">Shewanella inventionis</name>
    <dbReference type="NCBI Taxonomy" id="1738770"/>
    <lineage>
        <taxon>Bacteria</taxon>
        <taxon>Pseudomonadati</taxon>
        <taxon>Pseudomonadota</taxon>
        <taxon>Gammaproteobacteria</taxon>
        <taxon>Alteromonadales</taxon>
        <taxon>Shewanellaceae</taxon>
        <taxon>Shewanella</taxon>
    </lineage>
</organism>
<dbReference type="Proteomes" id="UP000617555">
    <property type="component" value="Unassembled WGS sequence"/>
</dbReference>
<accession>A0ABQ1JEJ4</accession>
<comment type="caution">
    <text evidence="1">The sequence shown here is derived from an EMBL/GenBank/DDBJ whole genome shotgun (WGS) entry which is preliminary data.</text>
</comment>
<keyword evidence="2" id="KW-1185">Reference proteome</keyword>
<proteinExistence type="predicted"/>
<evidence type="ECO:0000313" key="2">
    <source>
        <dbReference type="Proteomes" id="UP000617555"/>
    </source>
</evidence>
<protein>
    <submittedName>
        <fullName evidence="1">Uncharacterized protein</fullName>
    </submittedName>
</protein>
<evidence type="ECO:0000313" key="1">
    <source>
        <dbReference type="EMBL" id="GGB66561.1"/>
    </source>
</evidence>
<gene>
    <name evidence="1" type="ORF">GCM10011607_28990</name>
</gene>
<reference evidence="2" key="1">
    <citation type="journal article" date="2019" name="Int. J. Syst. Evol. Microbiol.">
        <title>The Global Catalogue of Microorganisms (GCM) 10K type strain sequencing project: providing services to taxonomists for standard genome sequencing and annotation.</title>
        <authorList>
            <consortium name="The Broad Institute Genomics Platform"/>
            <consortium name="The Broad Institute Genome Sequencing Center for Infectious Disease"/>
            <person name="Wu L."/>
            <person name="Ma J."/>
        </authorList>
    </citation>
    <scope>NUCLEOTIDE SEQUENCE [LARGE SCALE GENOMIC DNA]</scope>
    <source>
        <strain evidence="2">CGMCC 1.15339</strain>
    </source>
</reference>